<dbReference type="AlphaFoldDB" id="A0A7D5VAM9"/>
<reference evidence="1 2" key="1">
    <citation type="journal article" date="2016" name="Int. J. Syst. Evol. Microbiol.">
        <title>Chitinibacter fontanus sp. nov., isolated from a spring.</title>
        <authorList>
            <person name="Sheu S.Y."/>
            <person name="Li Y.S."/>
            <person name="Young C.C."/>
            <person name="Chen W.M."/>
        </authorList>
    </citation>
    <scope>NUCLEOTIDE SEQUENCE [LARGE SCALE GENOMIC DNA]</scope>
    <source>
        <strain evidence="1 2">STM-7</strain>
    </source>
</reference>
<sequence length="150" mass="16856">MLKRFISKYVLIFLLLLGALVVLAQRDGLWLSLLQPTPAQNTVHLSCPKLQLGCQFTIEQTQYRIIADEGISGAKPFTVKLEGRAGRVEGSWQMQGMEMGPNNYRFIANGDTAWQAKMVLPMCTQSRQDWLLILNIDQIQVQIQTSSDAS</sequence>
<dbReference type="EMBL" id="CP058952">
    <property type="protein sequence ID" value="QLI82397.1"/>
    <property type="molecule type" value="Genomic_DNA"/>
</dbReference>
<accession>A0A7D5VAM9</accession>
<proteinExistence type="predicted"/>
<gene>
    <name evidence="1" type="ORF">HZU75_13170</name>
</gene>
<name>A0A7D5VAM9_9NEIS</name>
<evidence type="ECO:0000313" key="2">
    <source>
        <dbReference type="Proteomes" id="UP000510822"/>
    </source>
</evidence>
<dbReference type="Proteomes" id="UP000510822">
    <property type="component" value="Chromosome"/>
</dbReference>
<dbReference type="RefSeq" id="WP_180306477.1">
    <property type="nucleotide sequence ID" value="NZ_CP058952.1"/>
</dbReference>
<protein>
    <submittedName>
        <fullName evidence="1">Uncharacterized protein</fullName>
    </submittedName>
</protein>
<keyword evidence="2" id="KW-1185">Reference proteome</keyword>
<evidence type="ECO:0000313" key="1">
    <source>
        <dbReference type="EMBL" id="QLI82397.1"/>
    </source>
</evidence>
<organism evidence="1 2">
    <name type="scientific">Chitinibacter fontanus</name>
    <dbReference type="NCBI Taxonomy" id="1737446"/>
    <lineage>
        <taxon>Bacteria</taxon>
        <taxon>Pseudomonadati</taxon>
        <taxon>Pseudomonadota</taxon>
        <taxon>Betaproteobacteria</taxon>
        <taxon>Neisseriales</taxon>
        <taxon>Chitinibacteraceae</taxon>
        <taxon>Chitinibacter</taxon>
    </lineage>
</organism>
<dbReference type="KEGG" id="cfon:HZU75_13170"/>